<dbReference type="InterPro" id="IPR030395">
    <property type="entry name" value="GP_PDE_dom"/>
</dbReference>
<dbReference type="GO" id="GO:2001070">
    <property type="term" value="F:starch binding"/>
    <property type="evidence" value="ECO:0007669"/>
    <property type="project" value="InterPro"/>
</dbReference>
<dbReference type="CDD" id="cd08607">
    <property type="entry name" value="GDPD_GDE5"/>
    <property type="match status" value="1"/>
</dbReference>
<evidence type="ECO:0000259" key="4">
    <source>
        <dbReference type="PROSITE" id="PS51704"/>
    </source>
</evidence>
<dbReference type="AlphaFoldDB" id="A0AAJ7SRB3"/>
<dbReference type="Gene3D" id="2.60.40.10">
    <property type="entry name" value="Immunoglobulins"/>
    <property type="match status" value="1"/>
</dbReference>
<dbReference type="InterPro" id="IPR057506">
    <property type="entry name" value="C2_GPCPD1"/>
</dbReference>
<dbReference type="Pfam" id="PF25329">
    <property type="entry name" value="C2_GDE1"/>
    <property type="match status" value="1"/>
</dbReference>
<organism evidence="5 6">
    <name type="scientific">Petromyzon marinus</name>
    <name type="common">Sea lamprey</name>
    <dbReference type="NCBI Taxonomy" id="7757"/>
    <lineage>
        <taxon>Eukaryota</taxon>
        <taxon>Metazoa</taxon>
        <taxon>Chordata</taxon>
        <taxon>Craniata</taxon>
        <taxon>Vertebrata</taxon>
        <taxon>Cyclostomata</taxon>
        <taxon>Hyperoartia</taxon>
        <taxon>Petromyzontiformes</taxon>
        <taxon>Petromyzontidae</taxon>
        <taxon>Petromyzon</taxon>
    </lineage>
</organism>
<comment type="similarity">
    <text evidence="1">Belongs to the glycerophosphoryl diester phosphodiesterase family.</text>
</comment>
<dbReference type="Proteomes" id="UP001318040">
    <property type="component" value="Chromosome 6"/>
</dbReference>
<dbReference type="KEGG" id="pmrn:116939640"/>
<evidence type="ECO:0000259" key="3">
    <source>
        <dbReference type="PROSITE" id="PS51166"/>
    </source>
</evidence>
<feature type="domain" description="GP-PDE" evidence="4">
    <location>
        <begin position="322"/>
        <end position="622"/>
    </location>
</feature>
<dbReference type="InterPro" id="IPR013784">
    <property type="entry name" value="Carb-bd-like_fold"/>
</dbReference>
<dbReference type="InterPro" id="IPR017946">
    <property type="entry name" value="PLC-like_Pdiesterase_TIM-brl"/>
</dbReference>
<accession>A0AAJ7SRB3</accession>
<dbReference type="InterPro" id="IPR051578">
    <property type="entry name" value="GDPD"/>
</dbReference>
<protein>
    <submittedName>
        <fullName evidence="6">Glycerophosphocholine phosphodiesterase GPCPD1</fullName>
    </submittedName>
</protein>
<gene>
    <name evidence="6" type="primary">GPCPD1</name>
</gene>
<dbReference type="Pfam" id="PF03009">
    <property type="entry name" value="GDPD"/>
    <property type="match status" value="1"/>
</dbReference>
<dbReference type="CTD" id="56261"/>
<feature type="domain" description="CBM20" evidence="3">
    <location>
        <begin position="1"/>
        <end position="113"/>
    </location>
</feature>
<evidence type="ECO:0000256" key="2">
    <source>
        <dbReference type="ARBA" id="ARBA00022801"/>
    </source>
</evidence>
<evidence type="ECO:0000256" key="1">
    <source>
        <dbReference type="ARBA" id="ARBA00007277"/>
    </source>
</evidence>
<dbReference type="Gene3D" id="3.20.20.190">
    <property type="entry name" value="Phosphatidylinositol (PI) phosphodiesterase"/>
    <property type="match status" value="1"/>
</dbReference>
<dbReference type="GeneID" id="116939640"/>
<evidence type="ECO:0000313" key="5">
    <source>
        <dbReference type="Proteomes" id="UP001318040"/>
    </source>
</evidence>
<dbReference type="PROSITE" id="PS51704">
    <property type="entry name" value="GP_PDE"/>
    <property type="match status" value="1"/>
</dbReference>
<dbReference type="SUPFAM" id="SSF49452">
    <property type="entry name" value="Starch-binding domain-like"/>
    <property type="match status" value="1"/>
</dbReference>
<dbReference type="GO" id="GO:0047389">
    <property type="term" value="F:glycerophosphocholine phosphodiesterase activity"/>
    <property type="evidence" value="ECO:0007669"/>
    <property type="project" value="TreeGrafter"/>
</dbReference>
<dbReference type="InterPro" id="IPR002044">
    <property type="entry name" value="CBM20"/>
</dbReference>
<dbReference type="Pfam" id="PF00686">
    <property type="entry name" value="CBM_20"/>
    <property type="match status" value="1"/>
</dbReference>
<proteinExistence type="inferred from homology"/>
<dbReference type="SMART" id="SM01065">
    <property type="entry name" value="CBM_2"/>
    <property type="match status" value="1"/>
</dbReference>
<sequence length="655" mass="74076">MVPSQVTFLVRADTLPGEAVGLCGDSQDLGSWKSENSVTLHQELPDSNIWTVTVPLLSVKTVHFRFFKGCFYESKTKDGSKLVTVNKWETHLHPREFTPIGANCSVDGGHFGIVNGVTSVDIGWLTCQTELRLRLHFSNKPPVLINKKKFKNSRFRVKLTIEGTEEDDDSENYTEAECTQTDNPKVPLSLEISLISQGQYKSRHSQPECGYALEPSCWMEYMVHTVDPGNLELTFDFFEEDLSERVVQSDALPGLVGTACLLSSTLMETSKSNGVISLPIMGRNTRQTIGKVNVDYFIIHPAQDLHCDMKASFSKYWKPRQTLDIGHRGAGISYFTEKLAKVRENTITSFKNAASHGAAYVELDVHLSKDLVPVVYHDFTCCISMKKRHMDDQSELLEIPVRELTYQQLQMLKLAHAHAKKVDLDHDSSLNDSHDVPETQSFPTLDQVFEGVPEHVGFDIEIKWPLQQKNGVWEGNLSSYFDMNQFVDIILTCVQQQAKTRRIIYSSFDANICAMVRLKQNKYPVLFLTQGVTEVYPEFMDIRTRSTQIAIHFAQAENILGISAHTEDLLRNPTYIVEAKSKGLVIFCWGNDTNVSENRHRLKELGMDGLIYDRIYDSKPEEANTFQVEELNKVTEGVPLDVIIHTNGEDAHQIS</sequence>
<dbReference type="PANTHER" id="PTHR22958:SF1">
    <property type="entry name" value="GLYCEROPHOSPHOCHOLINE PHOSPHODIESTERASE GPCPD1"/>
    <property type="match status" value="1"/>
</dbReference>
<dbReference type="GO" id="GO:0046475">
    <property type="term" value="P:glycerophospholipid catabolic process"/>
    <property type="evidence" value="ECO:0007669"/>
    <property type="project" value="TreeGrafter"/>
</dbReference>
<dbReference type="InterPro" id="IPR013783">
    <property type="entry name" value="Ig-like_fold"/>
</dbReference>
<dbReference type="PANTHER" id="PTHR22958">
    <property type="entry name" value="GLYCEROPHOSPHORYL DIESTER PHOSPHODIESTERASE"/>
    <property type="match status" value="1"/>
</dbReference>
<keyword evidence="2" id="KW-0378">Hydrolase</keyword>
<dbReference type="PROSITE" id="PS51166">
    <property type="entry name" value="CBM20"/>
    <property type="match status" value="1"/>
</dbReference>
<dbReference type="SUPFAM" id="SSF51695">
    <property type="entry name" value="PLC-like phosphodiesterases"/>
    <property type="match status" value="1"/>
</dbReference>
<dbReference type="FunFam" id="3.20.20.190:FF:000032">
    <property type="entry name" value="Glycerophosphoryl diester phosphodiesterase, putative"/>
    <property type="match status" value="1"/>
</dbReference>
<name>A0AAJ7SRB3_PETMA</name>
<evidence type="ECO:0000313" key="6">
    <source>
        <dbReference type="RefSeq" id="XP_032804193.1"/>
    </source>
</evidence>
<reference evidence="6" key="1">
    <citation type="submission" date="2025-08" db="UniProtKB">
        <authorList>
            <consortium name="RefSeq"/>
        </authorList>
    </citation>
    <scope>IDENTIFICATION</scope>
    <source>
        <tissue evidence="6">Sperm</tissue>
    </source>
</reference>
<keyword evidence="5" id="KW-1185">Reference proteome</keyword>
<dbReference type="RefSeq" id="XP_032804193.1">
    <property type="nucleotide sequence ID" value="XM_032948302.1"/>
</dbReference>